<keyword evidence="4" id="KW-1185">Reference proteome</keyword>
<dbReference type="AlphaFoldDB" id="R7YMU0"/>
<feature type="transmembrane region" description="Helical" evidence="2">
    <location>
        <begin position="399"/>
        <end position="420"/>
    </location>
</feature>
<dbReference type="RefSeq" id="XP_007778490.1">
    <property type="nucleotide sequence ID" value="XM_007780300.1"/>
</dbReference>
<dbReference type="GeneID" id="19899711"/>
<dbReference type="OMA" id="WHYGVAH"/>
<feature type="transmembrane region" description="Helical" evidence="2">
    <location>
        <begin position="556"/>
        <end position="574"/>
    </location>
</feature>
<dbReference type="HOGENOM" id="CLU_014763_0_0_1"/>
<dbReference type="Proteomes" id="UP000016924">
    <property type="component" value="Unassembled WGS sequence"/>
</dbReference>
<evidence type="ECO:0000256" key="2">
    <source>
        <dbReference type="SAM" id="Phobius"/>
    </source>
</evidence>
<keyword evidence="2" id="KW-1133">Transmembrane helix</keyword>
<dbReference type="OrthoDB" id="5392263at2759"/>
<dbReference type="EMBL" id="JH767562">
    <property type="protein sequence ID" value="EON63173.1"/>
    <property type="molecule type" value="Genomic_DNA"/>
</dbReference>
<feature type="transmembrane region" description="Helical" evidence="2">
    <location>
        <begin position="210"/>
        <end position="232"/>
    </location>
</feature>
<feature type="transmembrane region" description="Helical" evidence="2">
    <location>
        <begin position="244"/>
        <end position="262"/>
    </location>
</feature>
<keyword evidence="2" id="KW-0472">Membrane</keyword>
<sequence length="723" mass="80040">MTNFTACAQTFSSDPALQAKWAYYGPVQGIERNSSTQITREGCRAVCGTGNDLYPWAQASATITTWILPIVGILLQAPFESNAFWKTLLAIGRWMGSPMASLSYVLWNMKVTAKCALMEVDMCIPCESPIPSKNSDFAKIRDSFYILTTMNQYSMKAGASLKKEAEGLLRIVLFSKDLKTRSIDNSLVEFLPEARRELAQELREGRRRGAVPVFISTGWFLFSLGISIQSSFGHIGENTTAHDLALGLLLGWLPVLILSSIVDRNPVAADDVRRKLNKLVDLARHSLRDERIRRDYIEATRNSYSYRDQREFSNMHRWIDQISKDSEFMDNFFTSFAGQGRVHWHYGAAHPILSDIEQCYVAERGRNWLKNEEEARTSLVLGEVGEGLVWFDFRELWQIGSAIIIVTFTCLGAFVISFYTPTVGLGCRSGGYMVFCSISFGLLICEMLVWWLASPVPLEKPQALVRFNTRLQSNATFVAFENSSLGFFQKLTLGVARLWIRIVKGAFRAVLTIVTWQQNFDRQRRVEEWMRTSLEVCRNFTLKEWTERFFFRPIELINATWLLYIVMAQTFGWYKNCDCVTSTWGGRGGYLDFTQSDITNSPWVLWYWTSGTVLASTTMGLAMIYIIAEGPTQPAASPPAPAAPAAPTNSAAAPAAATGASNAAGPPAAATSDRAAAPDQATPSAATTRSRGVVGGSAVHAPASAVGMCVAASVMSVRAVGSA</sequence>
<feature type="compositionally biased region" description="Low complexity" evidence="1">
    <location>
        <begin position="645"/>
        <end position="688"/>
    </location>
</feature>
<evidence type="ECO:0000313" key="4">
    <source>
        <dbReference type="Proteomes" id="UP000016924"/>
    </source>
</evidence>
<protein>
    <submittedName>
        <fullName evidence="3">Uncharacterized protein</fullName>
    </submittedName>
</protein>
<reference evidence="4" key="1">
    <citation type="submission" date="2012-06" db="EMBL/GenBank/DDBJ databases">
        <title>The genome sequence of Coniosporium apollinis CBS 100218.</title>
        <authorList>
            <consortium name="The Broad Institute Genome Sequencing Platform"/>
            <person name="Cuomo C."/>
            <person name="Gorbushina A."/>
            <person name="Noack S."/>
            <person name="Walker B."/>
            <person name="Young S.K."/>
            <person name="Zeng Q."/>
            <person name="Gargeya S."/>
            <person name="Fitzgerald M."/>
            <person name="Haas B."/>
            <person name="Abouelleil A."/>
            <person name="Alvarado L."/>
            <person name="Arachchi H.M."/>
            <person name="Berlin A.M."/>
            <person name="Chapman S.B."/>
            <person name="Goldberg J."/>
            <person name="Griggs A."/>
            <person name="Gujja S."/>
            <person name="Hansen M."/>
            <person name="Howarth C."/>
            <person name="Imamovic A."/>
            <person name="Larimer J."/>
            <person name="McCowan C."/>
            <person name="Montmayeur A."/>
            <person name="Murphy C."/>
            <person name="Neiman D."/>
            <person name="Pearson M."/>
            <person name="Priest M."/>
            <person name="Roberts A."/>
            <person name="Saif S."/>
            <person name="Shea T."/>
            <person name="Sisk P."/>
            <person name="Sykes S."/>
            <person name="Wortman J."/>
            <person name="Nusbaum C."/>
            <person name="Birren B."/>
        </authorList>
    </citation>
    <scope>NUCLEOTIDE SEQUENCE [LARGE SCALE GENOMIC DNA]</scope>
    <source>
        <strain evidence="4">CBS 100218</strain>
    </source>
</reference>
<feature type="region of interest" description="Disordered" evidence="1">
    <location>
        <begin position="636"/>
        <end position="693"/>
    </location>
</feature>
<organism evidence="3 4">
    <name type="scientific">Coniosporium apollinis (strain CBS 100218)</name>
    <name type="common">Rock-inhabiting black yeast</name>
    <dbReference type="NCBI Taxonomy" id="1168221"/>
    <lineage>
        <taxon>Eukaryota</taxon>
        <taxon>Fungi</taxon>
        <taxon>Dikarya</taxon>
        <taxon>Ascomycota</taxon>
        <taxon>Pezizomycotina</taxon>
        <taxon>Dothideomycetes</taxon>
        <taxon>Dothideomycetes incertae sedis</taxon>
        <taxon>Coniosporium</taxon>
    </lineage>
</organism>
<evidence type="ECO:0000313" key="3">
    <source>
        <dbReference type="EMBL" id="EON63173.1"/>
    </source>
</evidence>
<proteinExistence type="predicted"/>
<evidence type="ECO:0000256" key="1">
    <source>
        <dbReference type="SAM" id="MobiDB-lite"/>
    </source>
</evidence>
<feature type="transmembrane region" description="Helical" evidence="2">
    <location>
        <begin position="605"/>
        <end position="628"/>
    </location>
</feature>
<feature type="transmembrane region" description="Helical" evidence="2">
    <location>
        <begin position="432"/>
        <end position="453"/>
    </location>
</feature>
<gene>
    <name evidence="3" type="ORF">W97_02400</name>
</gene>
<keyword evidence="2" id="KW-0812">Transmembrane</keyword>
<dbReference type="eggNOG" id="ENOG502RYAK">
    <property type="taxonomic scope" value="Eukaryota"/>
</dbReference>
<name>R7YMU0_CONA1</name>
<accession>R7YMU0</accession>